<dbReference type="Pfam" id="PF00069">
    <property type="entry name" value="Pkinase"/>
    <property type="match status" value="1"/>
</dbReference>
<dbReference type="PANTHER" id="PTHR22847">
    <property type="entry name" value="WD40 REPEAT PROTEIN"/>
    <property type="match status" value="1"/>
</dbReference>
<dbReference type="RefSeq" id="WP_008655122.1">
    <property type="nucleotide sequence ID" value="NZ_ANMO01000085.1"/>
</dbReference>
<dbReference type="CDD" id="cd14014">
    <property type="entry name" value="STKc_PknB_like"/>
    <property type="match status" value="1"/>
</dbReference>
<keyword evidence="3 6" id="KW-0547">Nucleotide-binding</keyword>
<keyword evidence="4 6" id="KW-0067">ATP-binding</keyword>
<dbReference type="PROSITE" id="PS50011">
    <property type="entry name" value="PROTEIN_KINASE_DOM"/>
    <property type="match status" value="1"/>
</dbReference>
<reference evidence="9" key="2">
    <citation type="journal article" date="2013" name="Mar. Genomics">
        <title>Expression of sulfatases in Rhodopirellula baltica and the diversity of sulfatases in the genus Rhodopirellula.</title>
        <authorList>
            <person name="Wegner C.E."/>
            <person name="Richter-Heitmann T."/>
            <person name="Klindworth A."/>
            <person name="Klockow C."/>
            <person name="Richter M."/>
            <person name="Achstetter T."/>
            <person name="Glockner F.O."/>
            <person name="Harder J."/>
        </authorList>
    </citation>
    <scope>NUCLEOTIDE SEQUENCE [LARGE SCALE GENOMIC DNA]</scope>
    <source>
        <strain evidence="9">6C</strain>
    </source>
</reference>
<keyword evidence="10" id="KW-1185">Reference proteome</keyword>
<feature type="repeat" description="WD" evidence="5">
    <location>
        <begin position="779"/>
        <end position="820"/>
    </location>
</feature>
<dbReference type="PROSITE" id="PS00107">
    <property type="entry name" value="PROTEIN_KINASE_ATP"/>
    <property type="match status" value="1"/>
</dbReference>
<dbReference type="PROSITE" id="PS00678">
    <property type="entry name" value="WD_REPEATS_1"/>
    <property type="match status" value="4"/>
</dbReference>
<dbReference type="InterPro" id="IPR020472">
    <property type="entry name" value="WD40_PAC1"/>
</dbReference>
<comment type="caution">
    <text evidence="9">The sequence shown here is derived from an EMBL/GenBank/DDBJ whole genome shotgun (WGS) entry which is preliminary data.</text>
</comment>
<dbReference type="InterPro" id="IPR008271">
    <property type="entry name" value="Ser/Thr_kinase_AS"/>
</dbReference>
<feature type="repeat" description="WD" evidence="5">
    <location>
        <begin position="736"/>
        <end position="778"/>
    </location>
</feature>
<feature type="repeat" description="WD" evidence="5">
    <location>
        <begin position="821"/>
        <end position="862"/>
    </location>
</feature>
<dbReference type="InterPro" id="IPR001680">
    <property type="entry name" value="WD40_rpt"/>
</dbReference>
<dbReference type="PATRIC" id="fig|1263867.3.peg.1534"/>
<evidence type="ECO:0000256" key="4">
    <source>
        <dbReference type="ARBA" id="ARBA00022840"/>
    </source>
</evidence>
<dbReference type="CDD" id="cd00200">
    <property type="entry name" value="WD40"/>
    <property type="match status" value="2"/>
</dbReference>
<evidence type="ECO:0000256" key="1">
    <source>
        <dbReference type="ARBA" id="ARBA00022574"/>
    </source>
</evidence>
<protein>
    <submittedName>
        <fullName evidence="9">WD-containing repeat protein</fullName>
    </submittedName>
</protein>
<dbReference type="PROSITE" id="PS00108">
    <property type="entry name" value="PROTEIN_KINASE_ST"/>
    <property type="match status" value="1"/>
</dbReference>
<dbReference type="InterPro" id="IPR011009">
    <property type="entry name" value="Kinase-like_dom_sf"/>
</dbReference>
<dbReference type="InterPro" id="IPR015943">
    <property type="entry name" value="WD40/YVTN_repeat-like_dom_sf"/>
</dbReference>
<keyword evidence="1 5" id="KW-0853">WD repeat</keyword>
<dbReference type="Proteomes" id="UP000011529">
    <property type="component" value="Unassembled WGS sequence"/>
</dbReference>
<feature type="binding site" evidence="6">
    <location>
        <position position="151"/>
    </location>
    <ligand>
        <name>ATP</name>
        <dbReference type="ChEBI" id="CHEBI:30616"/>
    </ligand>
</feature>
<evidence type="ECO:0000256" key="6">
    <source>
        <dbReference type="PROSITE-ProRule" id="PRU10141"/>
    </source>
</evidence>
<dbReference type="SUPFAM" id="SSF50998">
    <property type="entry name" value="Quinoprotein alcohol dehydrogenase-like"/>
    <property type="match status" value="1"/>
</dbReference>
<feature type="repeat" description="WD" evidence="5">
    <location>
        <begin position="595"/>
        <end position="636"/>
    </location>
</feature>
<dbReference type="EMBL" id="ANMO01000085">
    <property type="protein sequence ID" value="EMB17819.1"/>
    <property type="molecule type" value="Genomic_DNA"/>
</dbReference>
<feature type="repeat" description="WD" evidence="5">
    <location>
        <begin position="988"/>
        <end position="1030"/>
    </location>
</feature>
<feature type="repeat" description="WD" evidence="5">
    <location>
        <begin position="905"/>
        <end position="946"/>
    </location>
</feature>
<keyword evidence="2" id="KW-0677">Repeat</keyword>
<evidence type="ECO:0000256" key="3">
    <source>
        <dbReference type="ARBA" id="ARBA00022741"/>
    </source>
</evidence>
<dbReference type="InterPro" id="IPR019775">
    <property type="entry name" value="WD40_repeat_CS"/>
</dbReference>
<dbReference type="GO" id="GO:0005524">
    <property type="term" value="F:ATP binding"/>
    <property type="evidence" value="ECO:0007669"/>
    <property type="project" value="UniProtKB-UniRule"/>
</dbReference>
<dbReference type="Gene3D" id="2.130.10.10">
    <property type="entry name" value="YVTN repeat-like/Quinoprotein amine dehydrogenase"/>
    <property type="match status" value="6"/>
</dbReference>
<evidence type="ECO:0000256" key="5">
    <source>
        <dbReference type="PROSITE-ProRule" id="PRU00221"/>
    </source>
</evidence>
<dbReference type="InterPro" id="IPR017441">
    <property type="entry name" value="Protein_kinase_ATP_BS"/>
</dbReference>
<dbReference type="InterPro" id="IPR036322">
    <property type="entry name" value="WD40_repeat_dom_sf"/>
</dbReference>
<sequence>MTPSELDLLLEKALSMDSGQRDELVKSLQPEIARRLSELVAASESLRERPFLAKPIAGQDIDATLGSGQLAEESASLSGESLPSGGQDKLNDEKTLGAASSQTQFSNLSGQQLSQSQIGPYHILKPIGEGGMGTVFLAEQREPIRRRVALKVIKTETPTAAVVARFEAERQALALMDHQSIARVLDAGTTQTGNPYFVMELVDGKPITDFCDANKLSPDERLNLFAQVCRAVQHAHQKGIIHRDLKPSNVLVARQDDHSIVKVIDFGLAKAVGNQMHLAGERMLTQFGQIVGTLAYMSPEQARLNANDIDTQTDVYSLGVIFYELMTGSTPVTRERMRAEAFDRVLQSIREEEAPKPSIRLSESGEAIAGISMLRRTNPKRLGMILRGELDWIAVKALEKERSRRYATAASLADDVERYLRGEAIEARPPSVAYRTRKFLRKNFLVAASLLAVLSTLTVGIVGVSWFAYSANQAAKSEREQQRIVTEKSRELEATLQLADANLARSQFYLANARLNENRTELALDTLEKVPPRHRKIEWHFAKQKCTGGFCTLSDSEYAINAVAISPDGNRVASGGEDATIRIRDTSNGNLVKTLSQHRHRIEDLVYSHDGTMLASASFDGTIKLWNAETFELVKTYSDHGSPVNSVAFSPDGTRVASGSDQELDRDARRRGEVKISTEGTVKVWDIETGETIRSWTDHSNHVHDVAFSPDGTKLVSSGMEVIVWDLENGKKLKTLEGHEFHVTSVLYSPDGKRLLSAGDRGRTAIIWDVQSGSRQHTLRGHNEFLTGAIFSPDGMSAATASADHTIKIWDSQTGKLVRTLKGHQGWVRDIAYFSDGKTLVSASRDRTLKFWDLSVTDEEASFSFDGPVNDLAWCDHSQRLAVAGPGTSIQIRNLKSRKPIRTIATDHNREVNCVDISSDGQRLVSGGWDATACLWDTETGDLLLELDTKTDSSISDVAFTADGKHIATTGDSVNIWNAETGKHELAFAEHSDHVFAVSFSDDGRWVATGGAKDKTAMVWDRETGEVKLKLPDHRFWVYDLCFTPNNEELATVASGTVTIWRLSDGQIQRQFKHDGVRRVAFLDVSRMLTANDSAGESTIKIWDVQTGEELLSMDGHQNRIEAIKVVAVEGQANYFLSGGYDQTIKVWRPIVASKNKLIRRKLATVQTPRLTD</sequence>
<evidence type="ECO:0000256" key="7">
    <source>
        <dbReference type="SAM" id="MobiDB-lite"/>
    </source>
</evidence>
<dbReference type="PROSITE" id="PS50294">
    <property type="entry name" value="WD_REPEATS_REGION"/>
    <property type="match status" value="5"/>
</dbReference>
<dbReference type="GO" id="GO:0004672">
    <property type="term" value="F:protein kinase activity"/>
    <property type="evidence" value="ECO:0007669"/>
    <property type="project" value="InterPro"/>
</dbReference>
<dbReference type="SMART" id="SM00320">
    <property type="entry name" value="WD40"/>
    <property type="match status" value="14"/>
</dbReference>
<feature type="repeat" description="WD" evidence="5">
    <location>
        <begin position="553"/>
        <end position="594"/>
    </location>
</feature>
<evidence type="ECO:0000259" key="8">
    <source>
        <dbReference type="PROSITE" id="PS50011"/>
    </source>
</evidence>
<gene>
    <name evidence="9" type="ORF">RE6C_01450</name>
</gene>
<feature type="repeat" description="WD" evidence="5">
    <location>
        <begin position="677"/>
        <end position="695"/>
    </location>
</feature>
<reference evidence="9" key="1">
    <citation type="submission" date="2012-11" db="EMBL/GenBank/DDBJ databases">
        <title>Permanent draft genomes of Rhodopirellula europaea strain SH398 and 6C.</title>
        <authorList>
            <person name="Richter M."/>
            <person name="Richter-Heitmann T."/>
            <person name="Frank C."/>
            <person name="Harder J."/>
            <person name="Glockner F.O."/>
        </authorList>
    </citation>
    <scope>NUCLEOTIDE SEQUENCE</scope>
    <source>
        <strain evidence="9">6C</strain>
    </source>
</reference>
<name>M2B6G8_9BACT</name>
<evidence type="ECO:0000313" key="10">
    <source>
        <dbReference type="Proteomes" id="UP000011529"/>
    </source>
</evidence>
<dbReference type="InterPro" id="IPR000719">
    <property type="entry name" value="Prot_kinase_dom"/>
</dbReference>
<dbReference type="Gene3D" id="1.10.510.10">
    <property type="entry name" value="Transferase(Phosphotransferase) domain 1"/>
    <property type="match status" value="1"/>
</dbReference>
<dbReference type="InterPro" id="IPR011047">
    <property type="entry name" value="Quinoprotein_ADH-like_sf"/>
</dbReference>
<accession>M2B6G8</accession>
<dbReference type="PROSITE" id="PS50082">
    <property type="entry name" value="WD_REPEATS_2"/>
    <property type="match status" value="9"/>
</dbReference>
<feature type="compositionally biased region" description="Low complexity" evidence="7">
    <location>
        <begin position="70"/>
        <end position="86"/>
    </location>
</feature>
<dbReference type="Gene3D" id="3.30.200.20">
    <property type="entry name" value="Phosphorylase Kinase, domain 1"/>
    <property type="match status" value="1"/>
</dbReference>
<dbReference type="AlphaFoldDB" id="M2B6G8"/>
<organism evidence="9 10">
    <name type="scientific">Rhodopirellula europaea 6C</name>
    <dbReference type="NCBI Taxonomy" id="1263867"/>
    <lineage>
        <taxon>Bacteria</taxon>
        <taxon>Pseudomonadati</taxon>
        <taxon>Planctomycetota</taxon>
        <taxon>Planctomycetia</taxon>
        <taxon>Pirellulales</taxon>
        <taxon>Pirellulaceae</taxon>
        <taxon>Rhodopirellula</taxon>
    </lineage>
</organism>
<dbReference type="Pfam" id="PF00400">
    <property type="entry name" value="WD40"/>
    <property type="match status" value="11"/>
</dbReference>
<dbReference type="SMART" id="SM00220">
    <property type="entry name" value="S_TKc"/>
    <property type="match status" value="1"/>
</dbReference>
<feature type="region of interest" description="Disordered" evidence="7">
    <location>
        <begin position="69"/>
        <end position="92"/>
    </location>
</feature>
<proteinExistence type="predicted"/>
<dbReference type="PANTHER" id="PTHR22847:SF637">
    <property type="entry name" value="WD REPEAT DOMAIN 5B"/>
    <property type="match status" value="1"/>
</dbReference>
<evidence type="ECO:0000256" key="2">
    <source>
        <dbReference type="ARBA" id="ARBA00022737"/>
    </source>
</evidence>
<feature type="repeat" description="WD" evidence="5">
    <location>
        <begin position="1114"/>
        <end position="1148"/>
    </location>
</feature>
<evidence type="ECO:0000313" key="9">
    <source>
        <dbReference type="EMBL" id="EMB17819.1"/>
    </source>
</evidence>
<feature type="domain" description="Protein kinase" evidence="8">
    <location>
        <begin position="121"/>
        <end position="420"/>
    </location>
</feature>
<dbReference type="SUPFAM" id="SSF56112">
    <property type="entry name" value="Protein kinase-like (PK-like)"/>
    <property type="match status" value="1"/>
</dbReference>
<dbReference type="SUPFAM" id="SSF50978">
    <property type="entry name" value="WD40 repeat-like"/>
    <property type="match status" value="1"/>
</dbReference>
<dbReference type="PRINTS" id="PR00320">
    <property type="entry name" value="GPROTEINBRPT"/>
</dbReference>